<comment type="caution">
    <text evidence="2">The sequence shown here is derived from an EMBL/GenBank/DDBJ whole genome shotgun (WGS) entry which is preliminary data.</text>
</comment>
<evidence type="ECO:0000313" key="3">
    <source>
        <dbReference type="Proteomes" id="UP001583186"/>
    </source>
</evidence>
<organism evidence="2 3">
    <name type="scientific">Sporothrix stenoceras</name>
    <dbReference type="NCBI Taxonomy" id="5173"/>
    <lineage>
        <taxon>Eukaryota</taxon>
        <taxon>Fungi</taxon>
        <taxon>Dikarya</taxon>
        <taxon>Ascomycota</taxon>
        <taxon>Pezizomycotina</taxon>
        <taxon>Sordariomycetes</taxon>
        <taxon>Sordariomycetidae</taxon>
        <taxon>Ophiostomatales</taxon>
        <taxon>Ophiostomataceae</taxon>
        <taxon>Sporothrix</taxon>
    </lineage>
</organism>
<protein>
    <recommendedName>
        <fullName evidence="4">Nuclear distribution protein</fullName>
    </recommendedName>
</protein>
<proteinExistence type="predicted"/>
<evidence type="ECO:0008006" key="4">
    <source>
        <dbReference type="Google" id="ProtNLM"/>
    </source>
</evidence>
<feature type="coiled-coil region" evidence="1">
    <location>
        <begin position="194"/>
        <end position="221"/>
    </location>
</feature>
<evidence type="ECO:0000256" key="1">
    <source>
        <dbReference type="SAM" id="Coils"/>
    </source>
</evidence>
<dbReference type="Proteomes" id="UP001583186">
    <property type="component" value="Unassembled WGS sequence"/>
</dbReference>
<name>A0ABR3Z2L8_9PEZI</name>
<dbReference type="EMBL" id="JAWCUI010000030">
    <property type="protein sequence ID" value="KAL1894865.1"/>
    <property type="molecule type" value="Genomic_DNA"/>
</dbReference>
<keyword evidence="1" id="KW-0175">Coiled coil</keyword>
<gene>
    <name evidence="2" type="ORF">Sste5346_005552</name>
</gene>
<sequence length="223" mass="24298">MDMEQTSQATLELLESRVRCVEHLLYGGDLPEDTHALPAKPTVDALADLERRFSSLVSNVRVYAEILKICRPPLLRTLQTIANILPDKSHPSLFTSPPADVPPTQLDSDSLRAVVLSYASAFPATASALNAALVDTPVPEAALSAHLVGLVPRMEKLAASQRQIDAEVASLRGRSERLVRQYYERQALGAAKVVASVEARVERAEGRVRRLETAARKAEQEGV</sequence>
<accession>A0ABR3Z2L8</accession>
<evidence type="ECO:0000313" key="2">
    <source>
        <dbReference type="EMBL" id="KAL1894865.1"/>
    </source>
</evidence>
<reference evidence="2 3" key="1">
    <citation type="journal article" date="2024" name="IMA Fungus">
        <title>IMA Genome - F19 : A genome assembly and annotation guide to empower mycologists, including annotated draft genome sequences of Ceratocystis pirilliformis, Diaporthe australafricana, Fusarium ophioides, Paecilomyces lecythidis, and Sporothrix stenoceras.</title>
        <authorList>
            <person name="Aylward J."/>
            <person name="Wilson A.M."/>
            <person name="Visagie C.M."/>
            <person name="Spraker J."/>
            <person name="Barnes I."/>
            <person name="Buitendag C."/>
            <person name="Ceriani C."/>
            <person name="Del Mar Angel L."/>
            <person name="du Plessis D."/>
            <person name="Fuchs T."/>
            <person name="Gasser K."/>
            <person name="Kramer D."/>
            <person name="Li W."/>
            <person name="Munsamy K."/>
            <person name="Piso A."/>
            <person name="Price J.L."/>
            <person name="Sonnekus B."/>
            <person name="Thomas C."/>
            <person name="van der Nest A."/>
            <person name="van Dijk A."/>
            <person name="van Heerden A."/>
            <person name="van Vuuren N."/>
            <person name="Yilmaz N."/>
            <person name="Duong T.A."/>
            <person name="van der Merwe N.A."/>
            <person name="Wingfield M.J."/>
            <person name="Wingfield B.D."/>
        </authorList>
    </citation>
    <scope>NUCLEOTIDE SEQUENCE [LARGE SCALE GENOMIC DNA]</scope>
    <source>
        <strain evidence="2 3">CMW 5346</strain>
    </source>
</reference>
<keyword evidence="3" id="KW-1185">Reference proteome</keyword>